<dbReference type="Pfam" id="PF08955">
    <property type="entry name" value="BofC_C"/>
    <property type="match status" value="1"/>
</dbReference>
<keyword evidence="3" id="KW-1185">Reference proteome</keyword>
<gene>
    <name evidence="2" type="ORF">CACET_c17190</name>
</gene>
<evidence type="ECO:0000313" key="2">
    <source>
        <dbReference type="EMBL" id="AKL95167.1"/>
    </source>
</evidence>
<feature type="domain" description="Bypass of forespore C C-terminal" evidence="1">
    <location>
        <begin position="143"/>
        <end position="212"/>
    </location>
</feature>
<accession>A0A0D8IFQ6</accession>
<dbReference type="OrthoDB" id="2082016at2"/>
<evidence type="ECO:0000313" key="3">
    <source>
        <dbReference type="Proteomes" id="UP000035704"/>
    </source>
</evidence>
<protein>
    <recommendedName>
        <fullName evidence="1">Bypass of forespore C C-terminal domain-containing protein</fullName>
    </recommendedName>
</protein>
<dbReference type="InterPro" id="IPR015050">
    <property type="entry name" value="BofC_C"/>
</dbReference>
<sequence>MFRKRKRFPFKVAFFIIAFSFILVGFFVGYYRFSSPQEEEIPFAEKNNVELKEDIDDIYEVRENNEAAVTQYEDRIELETRIVYRTLYTVCENTIEEVLAPVNIMVGLNEAGFQEYIVSSDPSFEIQKFSTEEVILYQRKEAICPNHYNQYLITDSEGYIAIYHINEGGEKILVEKTSISIAVLPHVDQEKLKTGIFRRTREEAYQLLEDYSS</sequence>
<reference evidence="2 3" key="1">
    <citation type="submission" date="2014-10" db="EMBL/GenBank/DDBJ databases">
        <title>Genome sequence of Clostridium aceticum DSM 1496.</title>
        <authorList>
            <person name="Poehlein A."/>
            <person name="Schiel-Bengelsdorf B."/>
            <person name="Gottschalk G."/>
            <person name="Duerre P."/>
            <person name="Daniel R."/>
        </authorList>
    </citation>
    <scope>NUCLEOTIDE SEQUENCE [LARGE SCALE GENOMIC DNA]</scope>
    <source>
        <strain evidence="2 3">DSM 1496</strain>
    </source>
</reference>
<evidence type="ECO:0000259" key="1">
    <source>
        <dbReference type="Pfam" id="PF08955"/>
    </source>
</evidence>
<proteinExistence type="predicted"/>
<dbReference type="PATRIC" id="fig|84022.5.peg.3175"/>
<dbReference type="RefSeq" id="WP_044823891.1">
    <property type="nucleotide sequence ID" value="NZ_CP009687.1"/>
</dbReference>
<dbReference type="KEGG" id="cace:CACET_c17190"/>
<dbReference type="AlphaFoldDB" id="A0A0D8IFQ6"/>
<dbReference type="STRING" id="84022.CACET_c17190"/>
<organism evidence="2 3">
    <name type="scientific">Clostridium aceticum</name>
    <dbReference type="NCBI Taxonomy" id="84022"/>
    <lineage>
        <taxon>Bacteria</taxon>
        <taxon>Bacillati</taxon>
        <taxon>Bacillota</taxon>
        <taxon>Clostridia</taxon>
        <taxon>Eubacteriales</taxon>
        <taxon>Clostridiaceae</taxon>
        <taxon>Clostridium</taxon>
    </lineage>
</organism>
<dbReference type="EMBL" id="CP009687">
    <property type="protein sequence ID" value="AKL95167.1"/>
    <property type="molecule type" value="Genomic_DNA"/>
</dbReference>
<dbReference type="Proteomes" id="UP000035704">
    <property type="component" value="Chromosome"/>
</dbReference>
<name>A0A0D8IFQ6_9CLOT</name>